<dbReference type="RefSeq" id="WP_259963423.1">
    <property type="nucleotide sequence ID" value="NZ_CP081051.1"/>
</dbReference>
<evidence type="ECO:0008006" key="3">
    <source>
        <dbReference type="Google" id="ProtNLM"/>
    </source>
</evidence>
<keyword evidence="2" id="KW-1185">Reference proteome</keyword>
<sequence length="138" mass="16410">MQYDTKFDPETPLERAALRAVKTARWFAQEWRETSIEADGLRLRQLAPTLDRLEDGILYDNRDETILELIEKAIVQYLDDHLEGYGTRALYRNTSGDELRTTELQRCRDLIEQWKVFKHARQHVIDMRRARIIADQFS</sequence>
<organism evidence="1 2">
    <name type="scientific">Leisingera aquaemixtae</name>
    <dbReference type="NCBI Taxonomy" id="1396826"/>
    <lineage>
        <taxon>Bacteria</taxon>
        <taxon>Pseudomonadati</taxon>
        <taxon>Pseudomonadota</taxon>
        <taxon>Alphaproteobacteria</taxon>
        <taxon>Rhodobacterales</taxon>
        <taxon>Roseobacteraceae</taxon>
        <taxon>Leisingera</taxon>
    </lineage>
</organism>
<name>A0ABY5WEL5_9RHOB</name>
<dbReference type="Proteomes" id="UP001058514">
    <property type="component" value="Chromosome"/>
</dbReference>
<reference evidence="1" key="1">
    <citation type="submission" date="2021-08" db="EMBL/GenBank/DDBJ databases">
        <authorList>
            <person name="Nwanade C."/>
            <person name="Wang M."/>
            <person name="Masoudi A."/>
            <person name="Yu Z."/>
            <person name="Liu J."/>
        </authorList>
    </citation>
    <scope>NUCLEOTIDE SEQUENCE</scope>
    <source>
        <strain evidence="1">S166</strain>
    </source>
</reference>
<dbReference type="EMBL" id="CP081051">
    <property type="protein sequence ID" value="UWQ39903.1"/>
    <property type="molecule type" value="Genomic_DNA"/>
</dbReference>
<evidence type="ECO:0000313" key="2">
    <source>
        <dbReference type="Proteomes" id="UP001058514"/>
    </source>
</evidence>
<accession>A0ABY5WEL5</accession>
<proteinExistence type="predicted"/>
<protein>
    <recommendedName>
        <fullName evidence="3">Phage protein</fullName>
    </recommendedName>
</protein>
<evidence type="ECO:0000313" key="1">
    <source>
        <dbReference type="EMBL" id="UWQ39903.1"/>
    </source>
</evidence>
<gene>
    <name evidence="1" type="ORF">K3718_09900</name>
</gene>